<name>D1BGT1_SANKS</name>
<dbReference type="HOGENOM" id="CLU_055029_0_0_11"/>
<dbReference type="GO" id="GO:0009231">
    <property type="term" value="P:riboflavin biosynthetic process"/>
    <property type="evidence" value="ECO:0007669"/>
    <property type="project" value="TreeGrafter"/>
</dbReference>
<dbReference type="SUPFAM" id="SSF102215">
    <property type="entry name" value="Creatininase"/>
    <property type="match status" value="1"/>
</dbReference>
<sequence length="266" mass="27942">MPAPQRPDAPRFIDLTYQQVGALPPSTVAVLPLGAIEQHGAHLPVSTDHLVASSVAEAAVATVAESGAAHALLLPGLAYTKSDEHHWAPGTIWLGWETLMATLVDIGRSLAVSPVERLMFVNGHGGNSALGQVACRELHRRFGLKTFFAHSSMPRDQGGGLAPDVDPENGFGVHGGRGETSMVLHLRPDLVHMDLATRQVPERMAQYEHIGFGKAVSFGWTSDDFGPGGVIGDPTGATADHGKVLFEGAVSKVAAAIVEASVFEIG</sequence>
<protein>
    <submittedName>
        <fullName evidence="6">Uncharacterized protein, putative amidase</fullName>
    </submittedName>
</protein>
<dbReference type="InterPro" id="IPR003785">
    <property type="entry name" value="Creatininase/forma_Hydrolase"/>
</dbReference>
<organism evidence="6 7">
    <name type="scientific">Sanguibacter keddieii (strain ATCC 51767 / DSM 10542 / NCFB 3025 / ST-74)</name>
    <dbReference type="NCBI Taxonomy" id="446469"/>
    <lineage>
        <taxon>Bacteria</taxon>
        <taxon>Bacillati</taxon>
        <taxon>Actinomycetota</taxon>
        <taxon>Actinomycetes</taxon>
        <taxon>Micrococcales</taxon>
        <taxon>Sanguibacteraceae</taxon>
        <taxon>Sanguibacter</taxon>
    </lineage>
</organism>
<keyword evidence="3" id="KW-0378">Hydrolase</keyword>
<evidence type="ECO:0000256" key="2">
    <source>
        <dbReference type="ARBA" id="ARBA00022723"/>
    </source>
</evidence>
<dbReference type="OrthoDB" id="9801445at2"/>
<keyword evidence="7" id="KW-1185">Reference proteome</keyword>
<dbReference type="GO" id="GO:0046872">
    <property type="term" value="F:metal ion binding"/>
    <property type="evidence" value="ECO:0007669"/>
    <property type="project" value="UniProtKB-KW"/>
</dbReference>
<keyword evidence="2" id="KW-0479">Metal-binding</keyword>
<dbReference type="GO" id="GO:0016811">
    <property type="term" value="F:hydrolase activity, acting on carbon-nitrogen (but not peptide) bonds, in linear amides"/>
    <property type="evidence" value="ECO:0007669"/>
    <property type="project" value="TreeGrafter"/>
</dbReference>
<evidence type="ECO:0000256" key="4">
    <source>
        <dbReference type="ARBA" id="ARBA00022833"/>
    </source>
</evidence>
<comment type="cofactor">
    <cofactor evidence="1">
        <name>Zn(2+)</name>
        <dbReference type="ChEBI" id="CHEBI:29105"/>
    </cofactor>
</comment>
<dbReference type="InterPro" id="IPR024087">
    <property type="entry name" value="Creatininase-like_sf"/>
</dbReference>
<gene>
    <name evidence="6" type="ordered locus">Sked_17310</name>
</gene>
<comment type="similarity">
    <text evidence="5">Belongs to the creatininase superfamily.</text>
</comment>
<dbReference type="Pfam" id="PF02633">
    <property type="entry name" value="Creatininase"/>
    <property type="match status" value="1"/>
</dbReference>
<dbReference type="KEGG" id="ske:Sked_17310"/>
<evidence type="ECO:0000313" key="6">
    <source>
        <dbReference type="EMBL" id="ACZ21658.1"/>
    </source>
</evidence>
<dbReference type="PANTHER" id="PTHR35005:SF1">
    <property type="entry name" value="2-AMINO-5-FORMYLAMINO-6-RIBOSYLAMINOPYRIMIDIN-4(3H)-ONE 5'-MONOPHOSPHATE DEFORMYLASE"/>
    <property type="match status" value="1"/>
</dbReference>
<dbReference type="PANTHER" id="PTHR35005">
    <property type="entry name" value="3-DEHYDRO-SCYLLO-INOSOSE HYDROLASE"/>
    <property type="match status" value="1"/>
</dbReference>
<reference evidence="6 7" key="1">
    <citation type="journal article" date="2009" name="Stand. Genomic Sci.">
        <title>Complete genome sequence of Sanguibacter keddieii type strain (ST-74).</title>
        <authorList>
            <person name="Ivanova N."/>
            <person name="Sikorski J."/>
            <person name="Sims D."/>
            <person name="Brettin T."/>
            <person name="Detter J.C."/>
            <person name="Han C."/>
            <person name="Lapidus A."/>
            <person name="Copeland A."/>
            <person name="Glavina Del Rio T."/>
            <person name="Nolan M."/>
            <person name="Chen F."/>
            <person name="Lucas S."/>
            <person name="Tice H."/>
            <person name="Cheng J.F."/>
            <person name="Bruce D."/>
            <person name="Goodwin L."/>
            <person name="Pitluck S."/>
            <person name="Pati A."/>
            <person name="Mavromatis K."/>
            <person name="Chen A."/>
            <person name="Palaniappan K."/>
            <person name="D'haeseleer P."/>
            <person name="Chain P."/>
            <person name="Bristow J."/>
            <person name="Eisen J.A."/>
            <person name="Markowitz V."/>
            <person name="Hugenholtz P."/>
            <person name="Goker M."/>
            <person name="Pukall R."/>
            <person name="Klenk H.P."/>
            <person name="Kyrpides N.C."/>
        </authorList>
    </citation>
    <scope>NUCLEOTIDE SEQUENCE [LARGE SCALE GENOMIC DNA]</scope>
    <source>
        <strain evidence="7">ATCC 51767 / DSM 10542 / NCFB 3025 / ST-74</strain>
    </source>
</reference>
<dbReference type="Gene3D" id="3.40.50.10310">
    <property type="entry name" value="Creatininase"/>
    <property type="match status" value="1"/>
</dbReference>
<evidence type="ECO:0000256" key="3">
    <source>
        <dbReference type="ARBA" id="ARBA00022801"/>
    </source>
</evidence>
<evidence type="ECO:0000256" key="5">
    <source>
        <dbReference type="ARBA" id="ARBA00024029"/>
    </source>
</evidence>
<evidence type="ECO:0000256" key="1">
    <source>
        <dbReference type="ARBA" id="ARBA00001947"/>
    </source>
</evidence>
<proteinExistence type="inferred from homology"/>
<dbReference type="Proteomes" id="UP000000322">
    <property type="component" value="Chromosome"/>
</dbReference>
<dbReference type="eggNOG" id="COG1402">
    <property type="taxonomic scope" value="Bacteria"/>
</dbReference>
<dbReference type="AlphaFoldDB" id="D1BGT1"/>
<dbReference type="STRING" id="446469.Sked_17310"/>
<dbReference type="RefSeq" id="WP_012866727.1">
    <property type="nucleotide sequence ID" value="NC_013521.1"/>
</dbReference>
<keyword evidence="4" id="KW-0862">Zinc</keyword>
<accession>D1BGT1</accession>
<dbReference type="EMBL" id="CP001819">
    <property type="protein sequence ID" value="ACZ21658.1"/>
    <property type="molecule type" value="Genomic_DNA"/>
</dbReference>
<evidence type="ECO:0000313" key="7">
    <source>
        <dbReference type="Proteomes" id="UP000000322"/>
    </source>
</evidence>